<dbReference type="SUPFAM" id="SSF56112">
    <property type="entry name" value="Protein kinase-like (PK-like)"/>
    <property type="match status" value="1"/>
</dbReference>
<dbReference type="GO" id="GO:0005802">
    <property type="term" value="C:trans-Golgi network"/>
    <property type="evidence" value="ECO:0007669"/>
    <property type="project" value="TreeGrafter"/>
</dbReference>
<dbReference type="InterPro" id="IPR000719">
    <property type="entry name" value="Prot_kinase_dom"/>
</dbReference>
<evidence type="ECO:0000256" key="10">
    <source>
        <dbReference type="ARBA" id="ARBA00023043"/>
    </source>
</evidence>
<dbReference type="InterPro" id="IPR017907">
    <property type="entry name" value="Znf_RING_CS"/>
</dbReference>
<evidence type="ECO:0000256" key="3">
    <source>
        <dbReference type="ARBA" id="ARBA00012483"/>
    </source>
</evidence>
<dbReference type="CDD" id="cd23140">
    <property type="entry name" value="RING-HC_KEG-like"/>
    <property type="match status" value="1"/>
</dbReference>
<name>A0AAU9SYT0_THLAR</name>
<evidence type="ECO:0000256" key="11">
    <source>
        <dbReference type="PROSITE-ProRule" id="PRU00023"/>
    </source>
</evidence>
<evidence type="ECO:0000259" key="14">
    <source>
        <dbReference type="PROSITE" id="PS50011"/>
    </source>
</evidence>
<dbReference type="GO" id="GO:0006952">
    <property type="term" value="P:defense response"/>
    <property type="evidence" value="ECO:0007669"/>
    <property type="project" value="InterPro"/>
</dbReference>
<sequence>MVGRMKVPCCSVCHTRYNEDERVPLLLQCGHGFCKDCLSKMFSTSSDTTLTCPRCRHVSVVGNSVQGLRKNFAMLALIHAASGGGNFDCDYTDDEDEDGEEDGSDDDEAARSARGFHASSSRNSSCGPVIEVGAHPDMKLVRQIGEEGSAPGGVEMWDATVAGGGGRCKHRVAVKKMSLTEEMDVDWMQGQLESLRKASMWCRNVCTFHGVVKMEGSLCLLMDRCYGSVQSEMQRNEGRLTLEQILRYGADVARGVAELHAAGVICMNIKPSNLLLDASGNAVVSDYGLAPILKKPTCQKARPELDSSKLTLCTDCITLSPHYTAPEAWGPVKKLFWEDASGVSPESDAWSFGCTLVEMCTGSTPWDGLSREEIFQAVVKARKVPPQYERIVGVGIPRELWKMIGECLQFKPSKRPTFNAMLATFLRHLQEIPRSPSASPDNGFTKICGVNVVEETLPTTNIGVLHDNPSNLHRVVLEGDFEGVRNILAKAAAGGGGSAVRSLLEAQNADGQSALHLACRRGSAELVETILEYEEADVDIVDKDGDPPLVFALAAGSPQCVRVLIKKGANVRSKLREGSGPSVAHVCSYHGQPDCMRELLIAGADPNAVDDEGETVLHRAVTKKYTDCAIVILENGGSKSMAVSNAKRLTLLRMYIAAEGRELVQILLAAGADPTAQDAQHGRTALHTAAMANNVELVRVILDAGVNANIRNVHNTIPLHMALARGANTCVSLLLDSGSDCNIQDDEGDNAFHIAADAAKMIRENLDWLIVMLRSPDAAVDWQDSTRLLRSPSKRMDLRGSDGGIIKKGSSSVTYNVGDWVKFKRGITTPVHGWQGAKPKSVGFVQTILEKEDMIVAFCSGEARVLANEVVKLIPLDRGQHVRLRADVKEPRFGWRGQSRDSVGTVLCVDEDGILRVGFPGASRGWKADPAEMERVEEFKVGDWVRIRQNLTSAKHGFGSVVPGSMGIVYCVRPDSSLLVELSYLPNPWHCEPEEVEPVAPFRIGDRVCVKRSVAEPRYAWGGETHHSVGKISEIENDGLLIIEIPSRPIPWQADPSDMEKIDDFKLDPQHLKSFDSFNTEHLYNEQVGDWVRVKASVSSPKYGWEDITRNSIGVMHSLEEDGDVGLAFCFRSKPFSCSVTDVEKVEPFHVGQEIHMIPSITQPRLGWSNESPATIGKIMRIDMDGTLSAQVTGRQTLWRVSPGDAELLSGFEVGDWPDSRGIITTVHADGEVRVAFFGLPGLWRGDPADLEVERTFEVGEWVRLKEGVPCWKSIGPGSVGVVHGVGYEGDEWDGTTSVSFCGEQERWAGSSSHLEKAKKLAVGQKTRVKLAVKQPRFGWSGHSHGSVGTIAAIDADGKLRIYTPAGSKTWMLDPSEVETIEEEELKIGDWVRVKPSITTPTYQWGEVNPSSVGVVHRMEDGDLWVSFCFLDRLWLCKGGEMERIRPFGIGDRVKIKNGLVTPRWGWGMETHASKGHVVGVDANGKLRIKFLWREGRPWIGDPADIVLDEPIS</sequence>
<feature type="repeat" description="ANK" evidence="11">
    <location>
        <begin position="544"/>
        <end position="576"/>
    </location>
</feature>
<dbReference type="Pfam" id="PF18346">
    <property type="entry name" value="SH3_15"/>
    <property type="match status" value="7"/>
</dbReference>
<keyword evidence="6" id="KW-0677">Repeat</keyword>
<feature type="domain" description="RING-type" evidence="15">
    <location>
        <begin position="10"/>
        <end position="56"/>
    </location>
</feature>
<dbReference type="PANTHER" id="PTHR46960:SF1">
    <property type="entry name" value="E3 UBIQUITIN-PROTEIN LIGASE KEG"/>
    <property type="match status" value="1"/>
</dbReference>
<evidence type="ECO:0000256" key="5">
    <source>
        <dbReference type="ARBA" id="ARBA00022723"/>
    </source>
</evidence>
<feature type="domain" description="Protein kinase" evidence="14">
    <location>
        <begin position="138"/>
        <end position="426"/>
    </location>
</feature>
<evidence type="ECO:0000259" key="15">
    <source>
        <dbReference type="PROSITE" id="PS50089"/>
    </source>
</evidence>
<dbReference type="GO" id="GO:0009738">
    <property type="term" value="P:abscisic acid-activated signaling pathway"/>
    <property type="evidence" value="ECO:0007669"/>
    <property type="project" value="InterPro"/>
</dbReference>
<evidence type="ECO:0000313" key="16">
    <source>
        <dbReference type="EMBL" id="CAH2072842.1"/>
    </source>
</evidence>
<keyword evidence="8" id="KW-0833">Ubl conjugation pathway</keyword>
<dbReference type="EC" id="2.3.2.27" evidence="3"/>
<dbReference type="InterPro" id="IPR011009">
    <property type="entry name" value="Kinase-like_dom_sf"/>
</dbReference>
<dbReference type="GO" id="GO:0061630">
    <property type="term" value="F:ubiquitin protein ligase activity"/>
    <property type="evidence" value="ECO:0007669"/>
    <property type="project" value="UniProtKB-EC"/>
</dbReference>
<dbReference type="Pfam" id="PF13637">
    <property type="entry name" value="Ank_4"/>
    <property type="match status" value="1"/>
</dbReference>
<keyword evidence="5" id="KW-0479">Metal-binding</keyword>
<dbReference type="EMBL" id="OU466862">
    <property type="protein sequence ID" value="CAH2072842.1"/>
    <property type="molecule type" value="Genomic_DNA"/>
</dbReference>
<keyword evidence="17" id="KW-1185">Reference proteome</keyword>
<evidence type="ECO:0000256" key="8">
    <source>
        <dbReference type="ARBA" id="ARBA00022786"/>
    </source>
</evidence>
<keyword evidence="9" id="KW-0862">Zinc</keyword>
<dbReference type="PROSITE" id="PS50011">
    <property type="entry name" value="PROTEIN_KINASE_DOM"/>
    <property type="match status" value="1"/>
</dbReference>
<dbReference type="PROSITE" id="PS50297">
    <property type="entry name" value="ANK_REP_REGION"/>
    <property type="match status" value="4"/>
</dbReference>
<reference evidence="16 17" key="1">
    <citation type="submission" date="2022-03" db="EMBL/GenBank/DDBJ databases">
        <authorList>
            <person name="Nunn A."/>
            <person name="Chopra R."/>
            <person name="Nunn A."/>
            <person name="Contreras Garrido A."/>
        </authorList>
    </citation>
    <scope>NUCLEOTIDE SEQUENCE [LARGE SCALE GENOMIC DNA]</scope>
</reference>
<dbReference type="SMART" id="SM00184">
    <property type="entry name" value="RING"/>
    <property type="match status" value="1"/>
</dbReference>
<dbReference type="PROSITE" id="PS50089">
    <property type="entry name" value="ZF_RING_2"/>
    <property type="match status" value="1"/>
</dbReference>
<dbReference type="InterPro" id="IPR036770">
    <property type="entry name" value="Ankyrin_rpt-contain_sf"/>
</dbReference>
<evidence type="ECO:0000256" key="2">
    <source>
        <dbReference type="ARBA" id="ARBA00004906"/>
    </source>
</evidence>
<evidence type="ECO:0000256" key="12">
    <source>
        <dbReference type="PROSITE-ProRule" id="PRU00175"/>
    </source>
</evidence>
<dbReference type="InterPro" id="IPR001841">
    <property type="entry name" value="Znf_RING"/>
</dbReference>
<dbReference type="GO" id="GO:0004672">
    <property type="term" value="F:protein kinase activity"/>
    <property type="evidence" value="ECO:0007669"/>
    <property type="project" value="InterPro"/>
</dbReference>
<dbReference type="InterPro" id="IPR013083">
    <property type="entry name" value="Znf_RING/FYVE/PHD"/>
</dbReference>
<feature type="repeat" description="ANK" evidence="11">
    <location>
        <begin position="510"/>
        <end position="543"/>
    </location>
</feature>
<protein>
    <recommendedName>
        <fullName evidence="3">RING-type E3 ubiquitin transferase</fullName>
        <ecNumber evidence="3">2.3.2.27</ecNumber>
    </recommendedName>
</protein>
<dbReference type="InterPro" id="IPR027370">
    <property type="entry name" value="Znf-RING_euk"/>
</dbReference>
<keyword evidence="10 11" id="KW-0040">ANK repeat</keyword>
<dbReference type="Pfam" id="PF13445">
    <property type="entry name" value="zf-RING_UBOX"/>
    <property type="match status" value="1"/>
</dbReference>
<feature type="repeat" description="ANK" evidence="11">
    <location>
        <begin position="579"/>
        <end position="611"/>
    </location>
</feature>
<feature type="compositionally biased region" description="Acidic residues" evidence="13">
    <location>
        <begin position="90"/>
        <end position="108"/>
    </location>
</feature>
<evidence type="ECO:0000256" key="7">
    <source>
        <dbReference type="ARBA" id="ARBA00022771"/>
    </source>
</evidence>
<dbReference type="SUPFAM" id="SSF57850">
    <property type="entry name" value="RING/U-box"/>
    <property type="match status" value="1"/>
</dbReference>
<evidence type="ECO:0000256" key="1">
    <source>
        <dbReference type="ARBA" id="ARBA00000900"/>
    </source>
</evidence>
<dbReference type="GO" id="GO:0005769">
    <property type="term" value="C:early endosome"/>
    <property type="evidence" value="ECO:0007669"/>
    <property type="project" value="TreeGrafter"/>
</dbReference>
<feature type="repeat" description="ANK" evidence="11">
    <location>
        <begin position="681"/>
        <end position="713"/>
    </location>
</feature>
<feature type="repeat" description="ANK" evidence="11">
    <location>
        <begin position="714"/>
        <end position="746"/>
    </location>
</feature>
<keyword evidence="4" id="KW-0808">Transferase</keyword>
<dbReference type="InterPro" id="IPR044584">
    <property type="entry name" value="KEG"/>
</dbReference>
<dbReference type="GO" id="GO:0008270">
    <property type="term" value="F:zinc ion binding"/>
    <property type="evidence" value="ECO:0007669"/>
    <property type="project" value="UniProtKB-KW"/>
</dbReference>
<dbReference type="PANTHER" id="PTHR46960">
    <property type="entry name" value="E3 UBIQUITIN-PROTEIN LIGASE KEG"/>
    <property type="match status" value="1"/>
</dbReference>
<accession>A0AAU9SYT0</accession>
<dbReference type="SUPFAM" id="SSF48403">
    <property type="entry name" value="Ankyrin repeat"/>
    <property type="match status" value="1"/>
</dbReference>
<dbReference type="InterPro" id="IPR040847">
    <property type="entry name" value="SH3_15"/>
</dbReference>
<feature type="region of interest" description="Disordered" evidence="13">
    <location>
        <begin position="89"/>
        <end position="124"/>
    </location>
</feature>
<dbReference type="PROSITE" id="PS00518">
    <property type="entry name" value="ZF_RING_1"/>
    <property type="match status" value="1"/>
</dbReference>
<dbReference type="Proteomes" id="UP000836841">
    <property type="component" value="Chromosome 6"/>
</dbReference>
<dbReference type="PROSITE" id="PS50088">
    <property type="entry name" value="ANK_REPEAT"/>
    <property type="match status" value="5"/>
</dbReference>
<comment type="pathway">
    <text evidence="2">Protein modification; protein ubiquitination.</text>
</comment>
<dbReference type="GO" id="GO:0009788">
    <property type="term" value="P:negative regulation of abscisic acid-activated signaling pathway"/>
    <property type="evidence" value="ECO:0007669"/>
    <property type="project" value="TreeGrafter"/>
</dbReference>
<gene>
    <name evidence="16" type="ORF">TAV2_LOCUS21346</name>
</gene>
<comment type="catalytic activity">
    <reaction evidence="1">
        <text>S-ubiquitinyl-[E2 ubiquitin-conjugating enzyme]-L-cysteine + [acceptor protein]-L-lysine = [E2 ubiquitin-conjugating enzyme]-L-cysteine + N(6)-ubiquitinyl-[acceptor protein]-L-lysine.</text>
        <dbReference type="EC" id="2.3.2.27"/>
    </reaction>
</comment>
<dbReference type="Gene3D" id="1.10.510.10">
    <property type="entry name" value="Transferase(Phosphotransferase) domain 1"/>
    <property type="match status" value="1"/>
</dbReference>
<dbReference type="Gene3D" id="3.30.40.10">
    <property type="entry name" value="Zinc/RING finger domain, C3HC4 (zinc finger)"/>
    <property type="match status" value="1"/>
</dbReference>
<evidence type="ECO:0000256" key="13">
    <source>
        <dbReference type="SAM" id="MobiDB-lite"/>
    </source>
</evidence>
<proteinExistence type="predicted"/>
<organism evidence="16 17">
    <name type="scientific">Thlaspi arvense</name>
    <name type="common">Field penny-cress</name>
    <dbReference type="NCBI Taxonomy" id="13288"/>
    <lineage>
        <taxon>Eukaryota</taxon>
        <taxon>Viridiplantae</taxon>
        <taxon>Streptophyta</taxon>
        <taxon>Embryophyta</taxon>
        <taxon>Tracheophyta</taxon>
        <taxon>Spermatophyta</taxon>
        <taxon>Magnoliopsida</taxon>
        <taxon>eudicotyledons</taxon>
        <taxon>Gunneridae</taxon>
        <taxon>Pentapetalae</taxon>
        <taxon>rosids</taxon>
        <taxon>malvids</taxon>
        <taxon>Brassicales</taxon>
        <taxon>Brassicaceae</taxon>
        <taxon>Thlaspideae</taxon>
        <taxon>Thlaspi</taxon>
    </lineage>
</organism>
<dbReference type="SMART" id="SM00248">
    <property type="entry name" value="ANK"/>
    <property type="match status" value="7"/>
</dbReference>
<dbReference type="Gene3D" id="1.25.40.20">
    <property type="entry name" value="Ankyrin repeat-containing domain"/>
    <property type="match status" value="2"/>
</dbReference>
<dbReference type="Pfam" id="PF12796">
    <property type="entry name" value="Ank_2"/>
    <property type="match status" value="2"/>
</dbReference>
<evidence type="ECO:0000256" key="4">
    <source>
        <dbReference type="ARBA" id="ARBA00022679"/>
    </source>
</evidence>
<dbReference type="InterPro" id="IPR002110">
    <property type="entry name" value="Ankyrin_rpt"/>
</dbReference>
<dbReference type="Pfam" id="PF00069">
    <property type="entry name" value="Pkinase"/>
    <property type="match status" value="1"/>
</dbReference>
<evidence type="ECO:0000256" key="9">
    <source>
        <dbReference type="ARBA" id="ARBA00022833"/>
    </source>
</evidence>
<dbReference type="GO" id="GO:0005524">
    <property type="term" value="F:ATP binding"/>
    <property type="evidence" value="ECO:0007669"/>
    <property type="project" value="InterPro"/>
</dbReference>
<dbReference type="GO" id="GO:0045324">
    <property type="term" value="P:late endosome to vacuole transport"/>
    <property type="evidence" value="ECO:0007669"/>
    <property type="project" value="TreeGrafter"/>
</dbReference>
<dbReference type="PRINTS" id="PR01415">
    <property type="entry name" value="ANKYRIN"/>
</dbReference>
<evidence type="ECO:0000313" key="17">
    <source>
        <dbReference type="Proteomes" id="UP000836841"/>
    </source>
</evidence>
<dbReference type="GO" id="GO:0016567">
    <property type="term" value="P:protein ubiquitination"/>
    <property type="evidence" value="ECO:0007669"/>
    <property type="project" value="InterPro"/>
</dbReference>
<evidence type="ECO:0000256" key="6">
    <source>
        <dbReference type="ARBA" id="ARBA00022737"/>
    </source>
</evidence>
<keyword evidence="7 12" id="KW-0863">Zinc-finger</keyword>